<dbReference type="Proteomes" id="UP001190700">
    <property type="component" value="Unassembled WGS sequence"/>
</dbReference>
<feature type="region of interest" description="Disordered" evidence="5">
    <location>
        <begin position="264"/>
        <end position="291"/>
    </location>
</feature>
<dbReference type="SUPFAM" id="SSF53335">
    <property type="entry name" value="S-adenosyl-L-methionine-dependent methyltransferases"/>
    <property type="match status" value="1"/>
</dbReference>
<dbReference type="Gene3D" id="1.10.150.170">
    <property type="entry name" value="Putative methyltransferase TM0872, insert domain"/>
    <property type="match status" value="1"/>
</dbReference>
<name>A0AAE0LCJ8_9CHLO</name>
<dbReference type="GO" id="GO:0071424">
    <property type="term" value="F:rRNA (cytosine-N4-)-methyltransferase activity"/>
    <property type="evidence" value="ECO:0007669"/>
    <property type="project" value="TreeGrafter"/>
</dbReference>
<feature type="compositionally biased region" description="Low complexity" evidence="5">
    <location>
        <begin position="266"/>
        <end position="277"/>
    </location>
</feature>
<protein>
    <submittedName>
        <fullName evidence="6">Uncharacterized protein</fullName>
    </submittedName>
</protein>
<feature type="region of interest" description="Disordered" evidence="5">
    <location>
        <begin position="340"/>
        <end position="374"/>
    </location>
</feature>
<evidence type="ECO:0000313" key="6">
    <source>
        <dbReference type="EMBL" id="KAK3279814.1"/>
    </source>
</evidence>
<dbReference type="GO" id="GO:0070475">
    <property type="term" value="P:rRNA base methylation"/>
    <property type="evidence" value="ECO:0007669"/>
    <property type="project" value="TreeGrafter"/>
</dbReference>
<keyword evidence="4" id="KW-0949">S-adenosyl-L-methionine</keyword>
<gene>
    <name evidence="6" type="ORF">CYMTET_12318</name>
</gene>
<accession>A0AAE0LCJ8</accession>
<evidence type="ECO:0000256" key="1">
    <source>
        <dbReference type="ARBA" id="ARBA00010396"/>
    </source>
</evidence>
<feature type="compositionally biased region" description="Basic and acidic residues" evidence="5">
    <location>
        <begin position="281"/>
        <end position="291"/>
    </location>
</feature>
<reference evidence="6 7" key="1">
    <citation type="journal article" date="2015" name="Genome Biol. Evol.">
        <title>Comparative Genomics of a Bacterivorous Green Alga Reveals Evolutionary Causalities and Consequences of Phago-Mixotrophic Mode of Nutrition.</title>
        <authorList>
            <person name="Burns J.A."/>
            <person name="Paasch A."/>
            <person name="Narechania A."/>
            <person name="Kim E."/>
        </authorList>
    </citation>
    <scope>NUCLEOTIDE SEQUENCE [LARGE SCALE GENOMIC DNA]</scope>
    <source>
        <strain evidence="6 7">PLY_AMNH</strain>
    </source>
</reference>
<dbReference type="GO" id="GO:0005737">
    <property type="term" value="C:cytoplasm"/>
    <property type="evidence" value="ECO:0007669"/>
    <property type="project" value="TreeGrafter"/>
</dbReference>
<evidence type="ECO:0000313" key="7">
    <source>
        <dbReference type="Proteomes" id="UP001190700"/>
    </source>
</evidence>
<evidence type="ECO:0000256" key="3">
    <source>
        <dbReference type="ARBA" id="ARBA00022679"/>
    </source>
</evidence>
<keyword evidence="7" id="KW-1185">Reference proteome</keyword>
<proteinExistence type="inferred from homology"/>
<comment type="caution">
    <text evidence="6">The sequence shown here is derived from an EMBL/GenBank/DDBJ whole genome shotgun (WGS) entry which is preliminary data.</text>
</comment>
<sequence>MVAPSPGGIYIDGTFGRGGHSKAMLAAMSLTGRLHGFDMDPEAIKVGKELMAKDPRFTIHHAPFSSMRKVLKPHGVKPSSVAGVFLDLGISSPQFDDTSRGFRPEADGPLDLRFDISKGVPASEFLQTVPHSELVQIINEYGEESAGGDAARRIADAICLARSRGELPTRTKAFAELVAQAKGKETSGQVMHPAKMTFQALRIHLNDEFGELRKGMRAAFKLVGDSGRIGLLTWKFSERDIVDQVFRSLEAVRGDDPLLKWYQEQPGSSPLSDGPSLENDEVVKPSEGELKGNSRSRVALLHVMHKRNLPRLAHLEKRAYALPGWAEVVAPVIAAKHEGEVLTKKAKRKKNDIDANAEETEAPKKPKKQKISVT</sequence>
<dbReference type="InterPro" id="IPR023397">
    <property type="entry name" value="SAM-dep_MeTrfase_MraW_recog"/>
</dbReference>
<keyword evidence="3" id="KW-0808">Transferase</keyword>
<dbReference type="Pfam" id="PF01795">
    <property type="entry name" value="Methyltransf_5"/>
    <property type="match status" value="1"/>
</dbReference>
<organism evidence="6 7">
    <name type="scientific">Cymbomonas tetramitiformis</name>
    <dbReference type="NCBI Taxonomy" id="36881"/>
    <lineage>
        <taxon>Eukaryota</taxon>
        <taxon>Viridiplantae</taxon>
        <taxon>Chlorophyta</taxon>
        <taxon>Pyramimonadophyceae</taxon>
        <taxon>Pyramimonadales</taxon>
        <taxon>Pyramimonadaceae</taxon>
        <taxon>Cymbomonas</taxon>
    </lineage>
</organism>
<dbReference type="SUPFAM" id="SSF81799">
    <property type="entry name" value="Putative methyltransferase TM0872, insert domain"/>
    <property type="match status" value="1"/>
</dbReference>
<keyword evidence="2" id="KW-0489">Methyltransferase</keyword>
<evidence type="ECO:0000256" key="4">
    <source>
        <dbReference type="ARBA" id="ARBA00022691"/>
    </source>
</evidence>
<dbReference type="PANTHER" id="PTHR11265:SF0">
    <property type="entry name" value="12S RRNA N4-METHYLCYTIDINE METHYLTRANSFERASE"/>
    <property type="match status" value="1"/>
</dbReference>
<feature type="compositionally biased region" description="Basic residues" evidence="5">
    <location>
        <begin position="365"/>
        <end position="374"/>
    </location>
</feature>
<dbReference type="NCBIfam" id="TIGR00006">
    <property type="entry name" value="16S rRNA (cytosine(1402)-N(4))-methyltransferase RsmH"/>
    <property type="match status" value="1"/>
</dbReference>
<evidence type="ECO:0000256" key="2">
    <source>
        <dbReference type="ARBA" id="ARBA00022603"/>
    </source>
</evidence>
<dbReference type="InterPro" id="IPR002903">
    <property type="entry name" value="RsmH"/>
</dbReference>
<evidence type="ECO:0000256" key="5">
    <source>
        <dbReference type="SAM" id="MobiDB-lite"/>
    </source>
</evidence>
<dbReference type="InterPro" id="IPR029063">
    <property type="entry name" value="SAM-dependent_MTases_sf"/>
</dbReference>
<dbReference type="PANTHER" id="PTHR11265">
    <property type="entry name" value="S-ADENOSYL-METHYLTRANSFERASE MRAW"/>
    <property type="match status" value="1"/>
</dbReference>
<dbReference type="AlphaFoldDB" id="A0AAE0LCJ8"/>
<comment type="similarity">
    <text evidence="1">Belongs to the methyltransferase superfamily. RsmH family.</text>
</comment>
<dbReference type="EMBL" id="LGRX02004658">
    <property type="protein sequence ID" value="KAK3279814.1"/>
    <property type="molecule type" value="Genomic_DNA"/>
</dbReference>
<dbReference type="Gene3D" id="3.40.50.150">
    <property type="entry name" value="Vaccinia Virus protein VP39"/>
    <property type="match status" value="1"/>
</dbReference>